<protein>
    <submittedName>
        <fullName evidence="6">GntR family transcriptional regulator</fullName>
    </submittedName>
</protein>
<evidence type="ECO:0000313" key="6">
    <source>
        <dbReference type="EMBL" id="RCG14129.1"/>
    </source>
</evidence>
<dbReference type="GO" id="GO:0045892">
    <property type="term" value="P:negative regulation of DNA-templated transcription"/>
    <property type="evidence" value="ECO:0007669"/>
    <property type="project" value="TreeGrafter"/>
</dbReference>
<dbReference type="SMART" id="SM00345">
    <property type="entry name" value="HTH_GNTR"/>
    <property type="match status" value="1"/>
</dbReference>
<dbReference type="Gene3D" id="3.40.1410.10">
    <property type="entry name" value="Chorismate lyase-like"/>
    <property type="match status" value="1"/>
</dbReference>
<dbReference type="PANTHER" id="PTHR44846:SF17">
    <property type="entry name" value="GNTR-FAMILY TRANSCRIPTIONAL REGULATOR"/>
    <property type="match status" value="1"/>
</dbReference>
<evidence type="ECO:0000256" key="1">
    <source>
        <dbReference type="ARBA" id="ARBA00023015"/>
    </source>
</evidence>
<dbReference type="InterPro" id="IPR050679">
    <property type="entry name" value="Bact_HTH_transcr_reg"/>
</dbReference>
<dbReference type="SUPFAM" id="SSF46785">
    <property type="entry name" value="Winged helix' DNA-binding domain"/>
    <property type="match status" value="1"/>
</dbReference>
<feature type="domain" description="HTH gntR-type" evidence="5">
    <location>
        <begin position="2"/>
        <end position="70"/>
    </location>
</feature>
<accession>A0A367E8M4</accession>
<dbReference type="InterPro" id="IPR000524">
    <property type="entry name" value="Tscrpt_reg_HTH_GntR"/>
</dbReference>
<feature type="compositionally biased region" description="Basic and acidic residues" evidence="4">
    <location>
        <begin position="27"/>
        <end position="38"/>
    </location>
</feature>
<comment type="caution">
    <text evidence="6">The sequence shown here is derived from an EMBL/GenBank/DDBJ whole genome shotgun (WGS) entry which is preliminary data.</text>
</comment>
<dbReference type="PROSITE" id="PS50949">
    <property type="entry name" value="HTH_GNTR"/>
    <property type="match status" value="1"/>
</dbReference>
<dbReference type="SMART" id="SM00866">
    <property type="entry name" value="UTRA"/>
    <property type="match status" value="1"/>
</dbReference>
<keyword evidence="7" id="KW-1185">Reference proteome</keyword>
<name>A0A367E8M4_9ACTN</name>
<keyword evidence="1" id="KW-0805">Transcription regulation</keyword>
<evidence type="ECO:0000256" key="2">
    <source>
        <dbReference type="ARBA" id="ARBA00023125"/>
    </source>
</evidence>
<evidence type="ECO:0000256" key="4">
    <source>
        <dbReference type="SAM" id="MobiDB-lite"/>
    </source>
</evidence>
<evidence type="ECO:0000259" key="5">
    <source>
        <dbReference type="PROSITE" id="PS50949"/>
    </source>
</evidence>
<feature type="region of interest" description="Disordered" evidence="4">
    <location>
        <begin position="15"/>
        <end position="39"/>
    </location>
</feature>
<dbReference type="PANTHER" id="PTHR44846">
    <property type="entry name" value="MANNOSYL-D-GLYCERATE TRANSPORT/METABOLISM SYSTEM REPRESSOR MNGR-RELATED"/>
    <property type="match status" value="1"/>
</dbReference>
<dbReference type="Pfam" id="PF00392">
    <property type="entry name" value="GntR"/>
    <property type="match status" value="1"/>
</dbReference>
<gene>
    <name evidence="6" type="ORF">DQ392_29995</name>
</gene>
<sequence>MAKAYEQIADDLREAIRAGELSPGDKLPTEAELSEKSRKTLPTVRQALSLLQAEGLIEKRHGRGSFVRKPRKRVTRSNERHQWEKSRALIPDEERARTGATEHDTGLEMDDLLFHAYYREVEASGDLAAVFGLPEGAPLIQRNYRTRYRQEDAPFNLVTSYLVRDHVAGNPELLDDANEPWPGGTMHQLRTVGIEIDRIEEHVTARPPTAEEAEELRLLPGTSVLLVRKVSRDVADRAVEVSDLVLPGDRTEIIFTTQLERW</sequence>
<evidence type="ECO:0000313" key="7">
    <source>
        <dbReference type="Proteomes" id="UP000253507"/>
    </source>
</evidence>
<dbReference type="CDD" id="cd07377">
    <property type="entry name" value="WHTH_GntR"/>
    <property type="match status" value="1"/>
</dbReference>
<dbReference type="Proteomes" id="UP000253507">
    <property type="component" value="Unassembled WGS sequence"/>
</dbReference>
<feature type="compositionally biased region" description="Basic and acidic residues" evidence="4">
    <location>
        <begin position="76"/>
        <end position="102"/>
    </location>
</feature>
<dbReference type="EMBL" id="QOIM01000045">
    <property type="protein sequence ID" value="RCG14129.1"/>
    <property type="molecule type" value="Genomic_DNA"/>
</dbReference>
<dbReference type="InterPro" id="IPR011663">
    <property type="entry name" value="UTRA"/>
</dbReference>
<dbReference type="GO" id="GO:0003700">
    <property type="term" value="F:DNA-binding transcription factor activity"/>
    <property type="evidence" value="ECO:0007669"/>
    <property type="project" value="InterPro"/>
</dbReference>
<dbReference type="InterPro" id="IPR028978">
    <property type="entry name" value="Chorismate_lyase_/UTRA_dom_sf"/>
</dbReference>
<proteinExistence type="predicted"/>
<dbReference type="InterPro" id="IPR036390">
    <property type="entry name" value="WH_DNA-bd_sf"/>
</dbReference>
<dbReference type="Gene3D" id="1.10.10.10">
    <property type="entry name" value="Winged helix-like DNA-binding domain superfamily/Winged helix DNA-binding domain"/>
    <property type="match status" value="1"/>
</dbReference>
<dbReference type="AlphaFoldDB" id="A0A367E8M4"/>
<reference evidence="6 7" key="1">
    <citation type="submission" date="2018-06" db="EMBL/GenBank/DDBJ databases">
        <title>Streptomyces reniochalinae sp. nov. and Streptomyces diacarnus sp. nov. from marine sponges.</title>
        <authorList>
            <person name="Li L."/>
        </authorList>
    </citation>
    <scope>NUCLEOTIDE SEQUENCE [LARGE SCALE GENOMIC DNA]</scope>
    <source>
        <strain evidence="6 7">LHW50302</strain>
    </source>
</reference>
<dbReference type="Pfam" id="PF07702">
    <property type="entry name" value="UTRA"/>
    <property type="match status" value="1"/>
</dbReference>
<organism evidence="6 7">
    <name type="scientific">Streptomyces reniochalinae</name>
    <dbReference type="NCBI Taxonomy" id="2250578"/>
    <lineage>
        <taxon>Bacteria</taxon>
        <taxon>Bacillati</taxon>
        <taxon>Actinomycetota</taxon>
        <taxon>Actinomycetes</taxon>
        <taxon>Kitasatosporales</taxon>
        <taxon>Streptomycetaceae</taxon>
        <taxon>Streptomyces</taxon>
    </lineage>
</organism>
<dbReference type="OrthoDB" id="4537656at2"/>
<dbReference type="GO" id="GO:0003677">
    <property type="term" value="F:DNA binding"/>
    <property type="evidence" value="ECO:0007669"/>
    <property type="project" value="UniProtKB-KW"/>
</dbReference>
<keyword evidence="2" id="KW-0238">DNA-binding</keyword>
<evidence type="ECO:0000256" key="3">
    <source>
        <dbReference type="ARBA" id="ARBA00023163"/>
    </source>
</evidence>
<feature type="region of interest" description="Disordered" evidence="4">
    <location>
        <begin position="67"/>
        <end position="102"/>
    </location>
</feature>
<dbReference type="InterPro" id="IPR036388">
    <property type="entry name" value="WH-like_DNA-bd_sf"/>
</dbReference>
<dbReference type="RefSeq" id="WP_114018858.1">
    <property type="nucleotide sequence ID" value="NZ_QOIM01000045.1"/>
</dbReference>
<keyword evidence="3" id="KW-0804">Transcription</keyword>
<dbReference type="SUPFAM" id="SSF64288">
    <property type="entry name" value="Chorismate lyase-like"/>
    <property type="match status" value="1"/>
</dbReference>